<dbReference type="EMBL" id="MU860952">
    <property type="protein sequence ID" value="KAK4232736.1"/>
    <property type="molecule type" value="Genomic_DNA"/>
</dbReference>
<name>A0AAN7C0D4_9PEZI</name>
<keyword evidence="3" id="KW-1185">Reference proteome</keyword>
<evidence type="ECO:0000256" key="1">
    <source>
        <dbReference type="SAM" id="MobiDB-lite"/>
    </source>
</evidence>
<evidence type="ECO:0000313" key="2">
    <source>
        <dbReference type="EMBL" id="KAK4232736.1"/>
    </source>
</evidence>
<gene>
    <name evidence="2" type="ORF">C8A03DRAFT_39652</name>
</gene>
<accession>A0AAN7C0D4</accession>
<evidence type="ECO:0000313" key="3">
    <source>
        <dbReference type="Proteomes" id="UP001303760"/>
    </source>
</evidence>
<dbReference type="Proteomes" id="UP001303760">
    <property type="component" value="Unassembled WGS sequence"/>
</dbReference>
<dbReference type="AlphaFoldDB" id="A0AAN7C0D4"/>
<feature type="region of interest" description="Disordered" evidence="1">
    <location>
        <begin position="32"/>
        <end position="51"/>
    </location>
</feature>
<reference evidence="2" key="1">
    <citation type="journal article" date="2023" name="Mol. Phylogenet. Evol.">
        <title>Genome-scale phylogeny and comparative genomics of the fungal order Sordariales.</title>
        <authorList>
            <person name="Hensen N."/>
            <person name="Bonometti L."/>
            <person name="Westerberg I."/>
            <person name="Brannstrom I.O."/>
            <person name="Guillou S."/>
            <person name="Cros-Aarteil S."/>
            <person name="Calhoun S."/>
            <person name="Haridas S."/>
            <person name="Kuo A."/>
            <person name="Mondo S."/>
            <person name="Pangilinan J."/>
            <person name="Riley R."/>
            <person name="LaButti K."/>
            <person name="Andreopoulos B."/>
            <person name="Lipzen A."/>
            <person name="Chen C."/>
            <person name="Yan M."/>
            <person name="Daum C."/>
            <person name="Ng V."/>
            <person name="Clum A."/>
            <person name="Steindorff A."/>
            <person name="Ohm R.A."/>
            <person name="Martin F."/>
            <person name="Silar P."/>
            <person name="Natvig D.O."/>
            <person name="Lalanne C."/>
            <person name="Gautier V."/>
            <person name="Ament-Velasquez S.L."/>
            <person name="Kruys A."/>
            <person name="Hutchinson M.I."/>
            <person name="Powell A.J."/>
            <person name="Barry K."/>
            <person name="Miller A.N."/>
            <person name="Grigoriev I.V."/>
            <person name="Debuchy R."/>
            <person name="Gladieux P."/>
            <person name="Hiltunen Thoren M."/>
            <person name="Johannesson H."/>
        </authorList>
    </citation>
    <scope>NUCLEOTIDE SEQUENCE</scope>
    <source>
        <strain evidence="2">CBS 532.94</strain>
    </source>
</reference>
<protein>
    <submittedName>
        <fullName evidence="2">Uncharacterized protein</fullName>
    </submittedName>
</protein>
<comment type="caution">
    <text evidence="2">The sequence shown here is derived from an EMBL/GenBank/DDBJ whole genome shotgun (WGS) entry which is preliminary data.</text>
</comment>
<organism evidence="2 3">
    <name type="scientific">Achaetomium macrosporum</name>
    <dbReference type="NCBI Taxonomy" id="79813"/>
    <lineage>
        <taxon>Eukaryota</taxon>
        <taxon>Fungi</taxon>
        <taxon>Dikarya</taxon>
        <taxon>Ascomycota</taxon>
        <taxon>Pezizomycotina</taxon>
        <taxon>Sordariomycetes</taxon>
        <taxon>Sordariomycetidae</taxon>
        <taxon>Sordariales</taxon>
        <taxon>Chaetomiaceae</taxon>
        <taxon>Achaetomium</taxon>
    </lineage>
</organism>
<sequence length="51" mass="5861">MTVQQQQPRFSRADQESVHALLQDYIVSAAEEEDNERPFVAADTKARRNTI</sequence>
<reference evidence="2" key="2">
    <citation type="submission" date="2023-05" db="EMBL/GenBank/DDBJ databases">
        <authorList>
            <consortium name="Lawrence Berkeley National Laboratory"/>
            <person name="Steindorff A."/>
            <person name="Hensen N."/>
            <person name="Bonometti L."/>
            <person name="Westerberg I."/>
            <person name="Brannstrom I.O."/>
            <person name="Guillou S."/>
            <person name="Cros-Aarteil S."/>
            <person name="Calhoun S."/>
            <person name="Haridas S."/>
            <person name="Kuo A."/>
            <person name="Mondo S."/>
            <person name="Pangilinan J."/>
            <person name="Riley R."/>
            <person name="Labutti K."/>
            <person name="Andreopoulos B."/>
            <person name="Lipzen A."/>
            <person name="Chen C."/>
            <person name="Yanf M."/>
            <person name="Daum C."/>
            <person name="Ng V."/>
            <person name="Clum A."/>
            <person name="Ohm R."/>
            <person name="Martin F."/>
            <person name="Silar P."/>
            <person name="Natvig D."/>
            <person name="Lalanne C."/>
            <person name="Gautier V."/>
            <person name="Ament-Velasquez S.L."/>
            <person name="Kruys A."/>
            <person name="Hutchinson M.I."/>
            <person name="Powell A.J."/>
            <person name="Barry K."/>
            <person name="Miller A.N."/>
            <person name="Grigoriev I.V."/>
            <person name="Debuchy R."/>
            <person name="Gladieux P."/>
            <person name="Thoren M.H."/>
            <person name="Johannesson H."/>
        </authorList>
    </citation>
    <scope>NUCLEOTIDE SEQUENCE</scope>
    <source>
        <strain evidence="2">CBS 532.94</strain>
    </source>
</reference>
<proteinExistence type="predicted"/>